<dbReference type="OrthoDB" id="6583980at2759"/>
<dbReference type="PANTHER" id="PTHR45913">
    <property type="entry name" value="EPM2A-INTERACTING PROTEIN 1"/>
    <property type="match status" value="1"/>
</dbReference>
<dbReference type="GeneID" id="112688819"/>
<sequence length="254" mass="30243">MKYYGKKLSVSFKKAFDEVVKIINFIKSRPLQNRLFKILCEDMGSVHTSLLLHTEVRWLSRGKILTRIFELRDEVRAFFLEHNFELKDRFLDQMWLLKVAYLSDIFTKINELNFTLQGRHVNVFTAHEKIHAFKKKLDFWKICMSSNEFDCFLTVKCFSEEKEVEINEVFIEEIIQNLTGLSEGFNQYFPNDQQVKNKNKLWIKNPFIVNTRPPAMSAKEYETFIEFTSDSSLQEKFKSMSLAEFWCSSNDKYP</sequence>
<dbReference type="RefSeq" id="XP_025417993.1">
    <property type="nucleotide sequence ID" value="XM_025562208.1"/>
</dbReference>
<dbReference type="Proteomes" id="UP000694846">
    <property type="component" value="Unplaced"/>
</dbReference>
<protein>
    <submittedName>
        <fullName evidence="2">Zinc finger BED domain-containing protein 5-like</fullName>
    </submittedName>
</protein>
<accession>A0A8B8G589</accession>
<evidence type="ECO:0000313" key="2">
    <source>
        <dbReference type="RefSeq" id="XP_025417993.1"/>
    </source>
</evidence>
<proteinExistence type="predicted"/>
<evidence type="ECO:0000313" key="1">
    <source>
        <dbReference type="Proteomes" id="UP000694846"/>
    </source>
</evidence>
<dbReference type="PANTHER" id="PTHR45913:SF19">
    <property type="entry name" value="LOW QUALITY PROTEIN: ZINC FINGER BED DOMAIN-CONTAINING PROTEIN 5-LIKE"/>
    <property type="match status" value="1"/>
</dbReference>
<reference evidence="2" key="1">
    <citation type="submission" date="2025-08" db="UniProtKB">
        <authorList>
            <consortium name="RefSeq"/>
        </authorList>
    </citation>
    <scope>IDENTIFICATION</scope>
    <source>
        <tissue evidence="2">Whole body</tissue>
    </source>
</reference>
<gene>
    <name evidence="2" type="primary">LOC112688819</name>
</gene>
<name>A0A8B8G589_9HEMI</name>
<organism evidence="1 2">
    <name type="scientific">Sipha flava</name>
    <name type="common">yellow sugarcane aphid</name>
    <dbReference type="NCBI Taxonomy" id="143950"/>
    <lineage>
        <taxon>Eukaryota</taxon>
        <taxon>Metazoa</taxon>
        <taxon>Ecdysozoa</taxon>
        <taxon>Arthropoda</taxon>
        <taxon>Hexapoda</taxon>
        <taxon>Insecta</taxon>
        <taxon>Pterygota</taxon>
        <taxon>Neoptera</taxon>
        <taxon>Paraneoptera</taxon>
        <taxon>Hemiptera</taxon>
        <taxon>Sternorrhyncha</taxon>
        <taxon>Aphidomorpha</taxon>
        <taxon>Aphidoidea</taxon>
        <taxon>Aphididae</taxon>
        <taxon>Sipha</taxon>
    </lineage>
</organism>
<dbReference type="AlphaFoldDB" id="A0A8B8G589"/>
<keyword evidence="1" id="KW-1185">Reference proteome</keyword>